<dbReference type="InterPro" id="IPR013088">
    <property type="entry name" value="Znf_NHR/GATA"/>
</dbReference>
<dbReference type="SMART" id="SM00399">
    <property type="entry name" value="ZnF_C4"/>
    <property type="match status" value="1"/>
</dbReference>
<dbReference type="InterPro" id="IPR035500">
    <property type="entry name" value="NHR-like_dom_sf"/>
</dbReference>
<evidence type="ECO:0000256" key="9">
    <source>
        <dbReference type="ARBA" id="ARBA00023170"/>
    </source>
</evidence>
<dbReference type="Gene3D" id="3.30.50.10">
    <property type="entry name" value="Erythroid Transcription Factor GATA-1, subunit A"/>
    <property type="match status" value="1"/>
</dbReference>
<feature type="region of interest" description="Disordered" evidence="12">
    <location>
        <begin position="34"/>
        <end position="68"/>
    </location>
</feature>
<keyword evidence="7 11" id="KW-0238">DNA-binding</keyword>
<dbReference type="GO" id="GO:0005634">
    <property type="term" value="C:nucleus"/>
    <property type="evidence" value="ECO:0007669"/>
    <property type="project" value="UniProtKB-SubCell"/>
</dbReference>
<keyword evidence="6 11" id="KW-0805">Transcription regulation</keyword>
<evidence type="ECO:0000256" key="3">
    <source>
        <dbReference type="ARBA" id="ARBA00022723"/>
    </source>
</evidence>
<dbReference type="InterPro" id="IPR001628">
    <property type="entry name" value="Znf_hrmn_rcpt"/>
</dbReference>
<keyword evidence="15" id="KW-1185">Reference proteome</keyword>
<dbReference type="FunFam" id="1.10.565.10:FF:000026">
    <property type="entry name" value="Hepatocyte nuclear factor 4"/>
    <property type="match status" value="1"/>
</dbReference>
<comment type="subcellular location">
    <subcellularLocation>
        <location evidence="1 11">Nucleus</location>
    </subcellularLocation>
</comment>
<dbReference type="InterPro" id="IPR001723">
    <property type="entry name" value="Nuclear_hrmn_rcpt"/>
</dbReference>
<evidence type="ECO:0000256" key="12">
    <source>
        <dbReference type="SAM" id="MobiDB-lite"/>
    </source>
</evidence>
<dbReference type="GO" id="GO:0008270">
    <property type="term" value="F:zinc ion binding"/>
    <property type="evidence" value="ECO:0007669"/>
    <property type="project" value="UniProtKB-KW"/>
</dbReference>
<keyword evidence="10 11" id="KW-0539">Nucleus</keyword>
<proteinExistence type="inferred from homology"/>
<feature type="domain" description="NR LBD" evidence="14">
    <location>
        <begin position="167"/>
        <end position="399"/>
    </location>
</feature>
<organism evidence="15 16">
    <name type="scientific">Caenorhabditis tropicalis</name>
    <dbReference type="NCBI Taxonomy" id="1561998"/>
    <lineage>
        <taxon>Eukaryota</taxon>
        <taxon>Metazoa</taxon>
        <taxon>Ecdysozoa</taxon>
        <taxon>Nematoda</taxon>
        <taxon>Chromadorea</taxon>
        <taxon>Rhabditida</taxon>
        <taxon>Rhabditina</taxon>
        <taxon>Rhabditomorpha</taxon>
        <taxon>Rhabditoidea</taxon>
        <taxon>Rhabditidae</taxon>
        <taxon>Peloderinae</taxon>
        <taxon>Caenorhabditis</taxon>
    </lineage>
</organism>
<reference evidence="16" key="1">
    <citation type="submission" date="2016-11" db="UniProtKB">
        <authorList>
            <consortium name="WormBaseParasite"/>
        </authorList>
    </citation>
    <scope>IDENTIFICATION</scope>
</reference>
<dbReference type="WBParaSite" id="Csp11.Scaffold627.g6900.t1">
    <property type="protein sequence ID" value="Csp11.Scaffold627.g6900.t1"/>
    <property type="gene ID" value="Csp11.Scaffold627.g6900"/>
</dbReference>
<keyword evidence="4 11" id="KW-0863">Zinc-finger</keyword>
<dbReference type="FunFam" id="3.30.50.10:FF:000030">
    <property type="entry name" value="Nuclear Hormone Receptor family"/>
    <property type="match status" value="1"/>
</dbReference>
<evidence type="ECO:0000313" key="15">
    <source>
        <dbReference type="Proteomes" id="UP000095282"/>
    </source>
</evidence>
<dbReference type="Gene3D" id="1.10.565.10">
    <property type="entry name" value="Retinoid X Receptor"/>
    <property type="match status" value="1"/>
</dbReference>
<feature type="region of interest" description="Disordered" evidence="12">
    <location>
        <begin position="400"/>
        <end position="419"/>
    </location>
</feature>
<dbReference type="PANTHER" id="PTHR24083">
    <property type="entry name" value="NUCLEAR HORMONE RECEPTOR"/>
    <property type="match status" value="1"/>
</dbReference>
<dbReference type="eggNOG" id="KOG4215">
    <property type="taxonomic scope" value="Eukaryota"/>
</dbReference>
<dbReference type="Proteomes" id="UP000095282">
    <property type="component" value="Unplaced"/>
</dbReference>
<keyword evidence="3 11" id="KW-0479">Metal-binding</keyword>
<dbReference type="InterPro" id="IPR000536">
    <property type="entry name" value="Nucl_hrmn_rcpt_lig-bd"/>
</dbReference>
<keyword evidence="9 11" id="KW-0675">Receptor</keyword>
<dbReference type="CDD" id="cd06960">
    <property type="entry name" value="NR_DBD_HNF4A"/>
    <property type="match status" value="1"/>
</dbReference>
<dbReference type="SMART" id="SM00430">
    <property type="entry name" value="HOLI"/>
    <property type="match status" value="1"/>
</dbReference>
<evidence type="ECO:0000256" key="8">
    <source>
        <dbReference type="ARBA" id="ARBA00023163"/>
    </source>
</evidence>
<dbReference type="Pfam" id="PF00104">
    <property type="entry name" value="Hormone_recep"/>
    <property type="match status" value="1"/>
</dbReference>
<dbReference type="InterPro" id="IPR000003">
    <property type="entry name" value="Retinoid-X_rcpt/HNF4"/>
</dbReference>
<evidence type="ECO:0000256" key="7">
    <source>
        <dbReference type="ARBA" id="ARBA00023125"/>
    </source>
</evidence>
<evidence type="ECO:0000256" key="2">
    <source>
        <dbReference type="ARBA" id="ARBA00005993"/>
    </source>
</evidence>
<evidence type="ECO:0000256" key="10">
    <source>
        <dbReference type="ARBA" id="ARBA00023242"/>
    </source>
</evidence>
<evidence type="ECO:0000313" key="16">
    <source>
        <dbReference type="WBParaSite" id="Csp11.Scaffold627.g6900.t1"/>
    </source>
</evidence>
<dbReference type="AlphaFoldDB" id="A0A1I7TKT6"/>
<dbReference type="SUPFAM" id="SSF48508">
    <property type="entry name" value="Nuclear receptor ligand-binding domain"/>
    <property type="match status" value="1"/>
</dbReference>
<feature type="domain" description="Nuclear receptor" evidence="13">
    <location>
        <begin position="75"/>
        <end position="150"/>
    </location>
</feature>
<comment type="similarity">
    <text evidence="2 11">Belongs to the nuclear hormone receptor family.</text>
</comment>
<evidence type="ECO:0000259" key="13">
    <source>
        <dbReference type="PROSITE" id="PS51030"/>
    </source>
</evidence>
<dbReference type="GO" id="GO:0003707">
    <property type="term" value="F:nuclear steroid receptor activity"/>
    <property type="evidence" value="ECO:0007669"/>
    <property type="project" value="InterPro"/>
</dbReference>
<dbReference type="PRINTS" id="PR00047">
    <property type="entry name" value="STROIDFINGER"/>
</dbReference>
<dbReference type="PRINTS" id="PR00398">
    <property type="entry name" value="STRDHORMONER"/>
</dbReference>
<dbReference type="STRING" id="1561998.A0A1I7TKT6"/>
<evidence type="ECO:0000259" key="14">
    <source>
        <dbReference type="PROSITE" id="PS51843"/>
    </source>
</evidence>
<evidence type="ECO:0000256" key="11">
    <source>
        <dbReference type="RuleBase" id="RU004334"/>
    </source>
</evidence>
<dbReference type="InterPro" id="IPR050274">
    <property type="entry name" value="Nuclear_hormone_rcpt_NR2"/>
</dbReference>
<keyword evidence="8 11" id="KW-0804">Transcription</keyword>
<dbReference type="PRINTS" id="PR00545">
    <property type="entry name" value="RETINOIDXR"/>
</dbReference>
<evidence type="ECO:0000256" key="6">
    <source>
        <dbReference type="ARBA" id="ARBA00023015"/>
    </source>
</evidence>
<accession>A0A1I7TKT6</accession>
<dbReference type="SUPFAM" id="SSF57716">
    <property type="entry name" value="Glucocorticoid receptor-like (DNA-binding domain)"/>
    <property type="match status" value="1"/>
</dbReference>
<evidence type="ECO:0000256" key="1">
    <source>
        <dbReference type="ARBA" id="ARBA00004123"/>
    </source>
</evidence>
<evidence type="ECO:0000256" key="5">
    <source>
        <dbReference type="ARBA" id="ARBA00022833"/>
    </source>
</evidence>
<dbReference type="GO" id="GO:0000978">
    <property type="term" value="F:RNA polymerase II cis-regulatory region sequence-specific DNA binding"/>
    <property type="evidence" value="ECO:0007669"/>
    <property type="project" value="InterPro"/>
</dbReference>
<protein>
    <submittedName>
        <fullName evidence="16">Nuclear receptor domain-containing protein</fullName>
    </submittedName>
</protein>
<keyword evidence="5 11" id="KW-0862">Zinc</keyword>
<sequence>MAVNRRVQFVGEVCKRQVSDGQERCYSRAKRPRHSSCESTTTAKKKTMTETDEMSPGDKEEVSTSTSQSPQSFENVFCSICGDKATGKHYGALSCDGCKGFFRRTIRKHHSYVCRFGEKCQVDKAKRNSCRRCRFDLCLRKGMRRDAVQTERDRIRPLNSIINGIIPDDPLLDTLIRAEASTRELRTTVITKTAEARKQATTVDVTDSMNQQLTLMVEWAKVLEGFKRVDNATQVALLRHFSAQHLVMCAAFRSIHLSDAVWLTNETCLHKDSPKIPDMNRVAERIIDQVTNPMRQLHMNEIEYIALKAIAFFDPLAKGISSESYSDVEEMRQRILESFERHVRFVSPYRDMPLRFANLLLLLPPMLAISRDLVEDVQLAKLFGLASIDNLMLELMLPNEGKHSSSSDNKSTSPLTCHQ</sequence>
<dbReference type="PROSITE" id="PS51030">
    <property type="entry name" value="NUCLEAR_REC_DBD_2"/>
    <property type="match status" value="1"/>
</dbReference>
<evidence type="ECO:0000256" key="4">
    <source>
        <dbReference type="ARBA" id="ARBA00022771"/>
    </source>
</evidence>
<dbReference type="Pfam" id="PF00105">
    <property type="entry name" value="zf-C4"/>
    <property type="match status" value="1"/>
</dbReference>
<dbReference type="PROSITE" id="PS51843">
    <property type="entry name" value="NR_LBD"/>
    <property type="match status" value="1"/>
</dbReference>
<name>A0A1I7TKT6_9PELO</name>
<dbReference type="InterPro" id="IPR049636">
    <property type="entry name" value="HNF4-like_DBD"/>
</dbReference>
<dbReference type="PROSITE" id="PS00031">
    <property type="entry name" value="NUCLEAR_REC_DBD_1"/>
    <property type="match status" value="1"/>
</dbReference>